<dbReference type="EMBL" id="HBJA01049677">
    <property type="protein sequence ID" value="CAE0806459.1"/>
    <property type="molecule type" value="Transcribed_RNA"/>
</dbReference>
<name>A0A7S4CU07_9EUGL</name>
<protein>
    <submittedName>
        <fullName evidence="1">Uncharacterized protein</fullName>
    </submittedName>
</protein>
<proteinExistence type="predicted"/>
<accession>A0A7S4CU07</accession>
<organism evidence="1">
    <name type="scientific">Eutreptiella gymnastica</name>
    <dbReference type="NCBI Taxonomy" id="73025"/>
    <lineage>
        <taxon>Eukaryota</taxon>
        <taxon>Discoba</taxon>
        <taxon>Euglenozoa</taxon>
        <taxon>Euglenida</taxon>
        <taxon>Spirocuta</taxon>
        <taxon>Euglenophyceae</taxon>
        <taxon>Eutreptiales</taxon>
        <taxon>Eutreptiaceae</taxon>
        <taxon>Eutreptiella</taxon>
    </lineage>
</organism>
<gene>
    <name evidence="1" type="ORF">EGYM00163_LOCUS17587</name>
</gene>
<reference evidence="1" key="1">
    <citation type="submission" date="2021-01" db="EMBL/GenBank/DDBJ databases">
        <authorList>
            <person name="Corre E."/>
            <person name="Pelletier E."/>
            <person name="Niang G."/>
            <person name="Scheremetjew M."/>
            <person name="Finn R."/>
            <person name="Kale V."/>
            <person name="Holt S."/>
            <person name="Cochrane G."/>
            <person name="Meng A."/>
            <person name="Brown T."/>
            <person name="Cohen L."/>
        </authorList>
    </citation>
    <scope>NUCLEOTIDE SEQUENCE</scope>
    <source>
        <strain evidence="1">CCMP1594</strain>
    </source>
</reference>
<sequence length="103" mass="11289">MPLLWGTSLVQIGLLSQQSEDPMQRHVRKILNESMFAYDTHIHTCRGFGWLPKSRCPPDTAQYKSNIHLTGGTDGLHIVNRTGSGAKLAFRGKPGSCSSPALL</sequence>
<dbReference type="AlphaFoldDB" id="A0A7S4CU07"/>
<evidence type="ECO:0000313" key="1">
    <source>
        <dbReference type="EMBL" id="CAE0806459.1"/>
    </source>
</evidence>